<accession>A0A2H0X8X6</accession>
<dbReference type="AlphaFoldDB" id="A0A2H0X8X6"/>
<sequence>MPSVTNTTQQENETFPQQNFSPKPVNPLKTILLVLIGVILISSIACVAFWYGRNSQTPVVSEEDAEEATPSTEKAKEELPVATDETAGWKTYVYSDTQNELEFKYPEEWEFKQYEEFGDETGEFWYKSSPVMSFSYVDNPNDLSLEALDQTLKRYSDVEGWSTPGFYSKDNQLVNLLGGVAAYYQKELFCEPSVCQRYIIPQNGKVYTLQIFPRTDLIPNQIKIIDQILSTFKFL</sequence>
<keyword evidence="2" id="KW-0812">Transmembrane</keyword>
<dbReference type="EMBL" id="PEYV01000054">
    <property type="protein sequence ID" value="PIS21354.1"/>
    <property type="molecule type" value="Genomic_DNA"/>
</dbReference>
<proteinExistence type="predicted"/>
<keyword evidence="2" id="KW-1133">Transmembrane helix</keyword>
<name>A0A2H0X8X6_UNCKA</name>
<feature type="transmembrane region" description="Helical" evidence="2">
    <location>
        <begin position="31"/>
        <end position="51"/>
    </location>
</feature>
<evidence type="ECO:0000256" key="2">
    <source>
        <dbReference type="SAM" id="Phobius"/>
    </source>
</evidence>
<evidence type="ECO:0000313" key="4">
    <source>
        <dbReference type="Proteomes" id="UP000231098"/>
    </source>
</evidence>
<feature type="region of interest" description="Disordered" evidence="1">
    <location>
        <begin position="60"/>
        <end position="79"/>
    </location>
</feature>
<gene>
    <name evidence="3" type="ORF">COT51_03250</name>
</gene>
<reference evidence="4" key="1">
    <citation type="submission" date="2017-09" db="EMBL/GenBank/DDBJ databases">
        <title>Depth-based differentiation of microbial function through sediment-hosted aquifers and enrichment of novel symbionts in the deep terrestrial subsurface.</title>
        <authorList>
            <person name="Probst A.J."/>
            <person name="Ladd B."/>
            <person name="Jarett J.K."/>
            <person name="Geller-Mcgrath D.E."/>
            <person name="Sieber C.M.K."/>
            <person name="Emerson J.B."/>
            <person name="Anantharaman K."/>
            <person name="Thomas B.C."/>
            <person name="Malmstrom R."/>
            <person name="Stieglmeier M."/>
            <person name="Klingl A."/>
            <person name="Woyke T."/>
            <person name="Ryan C.M."/>
            <person name="Banfield J.F."/>
        </authorList>
    </citation>
    <scope>NUCLEOTIDE SEQUENCE [LARGE SCALE GENOMIC DNA]</scope>
</reference>
<evidence type="ECO:0000313" key="3">
    <source>
        <dbReference type="EMBL" id="PIS21354.1"/>
    </source>
</evidence>
<comment type="caution">
    <text evidence="3">The sequence shown here is derived from an EMBL/GenBank/DDBJ whole genome shotgun (WGS) entry which is preliminary data.</text>
</comment>
<protein>
    <submittedName>
        <fullName evidence="3">Uncharacterized protein</fullName>
    </submittedName>
</protein>
<keyword evidence="2" id="KW-0472">Membrane</keyword>
<dbReference type="Proteomes" id="UP000231098">
    <property type="component" value="Unassembled WGS sequence"/>
</dbReference>
<evidence type="ECO:0000256" key="1">
    <source>
        <dbReference type="SAM" id="MobiDB-lite"/>
    </source>
</evidence>
<feature type="region of interest" description="Disordered" evidence="1">
    <location>
        <begin position="1"/>
        <end position="21"/>
    </location>
</feature>
<organism evidence="3 4">
    <name type="scientific">candidate division WWE3 bacterium CG08_land_8_20_14_0_20_41_15</name>
    <dbReference type="NCBI Taxonomy" id="1975086"/>
    <lineage>
        <taxon>Bacteria</taxon>
        <taxon>Katanobacteria</taxon>
    </lineage>
</organism>